<keyword evidence="4" id="KW-1185">Reference proteome</keyword>
<feature type="transmembrane region" description="Helical" evidence="1">
    <location>
        <begin position="12"/>
        <end position="34"/>
    </location>
</feature>
<protein>
    <recommendedName>
        <fullName evidence="2">Acyltransferase 3 domain-containing protein</fullName>
    </recommendedName>
</protein>
<dbReference type="GO" id="GO:0016747">
    <property type="term" value="F:acyltransferase activity, transferring groups other than amino-acyl groups"/>
    <property type="evidence" value="ECO:0007669"/>
    <property type="project" value="InterPro"/>
</dbReference>
<accession>A0A0U4BL95</accession>
<dbReference type="KEGG" id="hyg:AUC43_03065"/>
<dbReference type="EMBL" id="CP013909">
    <property type="protein sequence ID" value="ALW84167.1"/>
    <property type="molecule type" value="Genomic_DNA"/>
</dbReference>
<keyword evidence="1" id="KW-0472">Membrane</keyword>
<feature type="transmembrane region" description="Helical" evidence="1">
    <location>
        <begin position="54"/>
        <end position="74"/>
    </location>
</feature>
<dbReference type="PANTHER" id="PTHR23028">
    <property type="entry name" value="ACETYLTRANSFERASE"/>
    <property type="match status" value="1"/>
</dbReference>
<name>A0A0U4BL95_9BACT</name>
<dbReference type="PANTHER" id="PTHR23028:SF53">
    <property type="entry name" value="ACYL_TRANSF_3 DOMAIN-CONTAINING PROTEIN"/>
    <property type="match status" value="1"/>
</dbReference>
<feature type="transmembrane region" description="Helical" evidence="1">
    <location>
        <begin position="226"/>
        <end position="244"/>
    </location>
</feature>
<feature type="transmembrane region" description="Helical" evidence="1">
    <location>
        <begin position="187"/>
        <end position="206"/>
    </location>
</feature>
<evidence type="ECO:0000313" key="4">
    <source>
        <dbReference type="Proteomes" id="UP000059542"/>
    </source>
</evidence>
<feature type="transmembrane region" description="Helical" evidence="1">
    <location>
        <begin position="321"/>
        <end position="339"/>
    </location>
</feature>
<gene>
    <name evidence="3" type="ORF">AUC43_03065</name>
</gene>
<evidence type="ECO:0000313" key="3">
    <source>
        <dbReference type="EMBL" id="ALW84167.1"/>
    </source>
</evidence>
<dbReference type="GO" id="GO:0016020">
    <property type="term" value="C:membrane"/>
    <property type="evidence" value="ECO:0007669"/>
    <property type="project" value="TreeGrafter"/>
</dbReference>
<proteinExistence type="predicted"/>
<feature type="transmembrane region" description="Helical" evidence="1">
    <location>
        <begin position="256"/>
        <end position="274"/>
    </location>
</feature>
<keyword evidence="1" id="KW-0812">Transmembrane</keyword>
<feature type="domain" description="Acyltransferase 3" evidence="2">
    <location>
        <begin position="17"/>
        <end position="353"/>
    </location>
</feature>
<dbReference type="GO" id="GO:0009103">
    <property type="term" value="P:lipopolysaccharide biosynthetic process"/>
    <property type="evidence" value="ECO:0007669"/>
    <property type="project" value="TreeGrafter"/>
</dbReference>
<reference evidence="3 4" key="1">
    <citation type="submission" date="2015-12" db="EMBL/GenBank/DDBJ databases">
        <authorList>
            <person name="Shamseldin A."/>
            <person name="Moawad H."/>
            <person name="Abd El-Rahim W.M."/>
            <person name="Sadowsky M.J."/>
        </authorList>
    </citation>
    <scope>NUCLEOTIDE SEQUENCE [LARGE SCALE GENOMIC DNA]</scope>
    <source>
        <strain evidence="3 4">DG5B</strain>
    </source>
</reference>
<keyword evidence="1" id="KW-1133">Transmembrane helix</keyword>
<dbReference type="Proteomes" id="UP000059542">
    <property type="component" value="Chromosome"/>
</dbReference>
<dbReference type="AlphaFoldDB" id="A0A0U4BL95"/>
<sequence length="386" mass="43303">MSVHPSTTSQRSATYPALTGIRAVAAAMVFFFHYNPLRDAATGEGLRHYLYLFLTQWNAGVTLFFVLSGFLITHRYRDSLELSGPWLRRYLQNRLARIYPVYLLLTVATFALWHFVGEPFVVADWWYPLTALDKLVVMGMNLTLTRAYFEHVMFTGVLTAWSLTVEETFYLTAPLVLWSVRRRWQPLLLWAAVLPLLGLGLVLFWPASLKYYGFMETPAFLVNYTYFGHAAEFMAGVGLGMWVARRPELPRARLPLTLLGSLALVAVLAAGTQMGESPAARFALGLAIAGVVCVLFYGLLSEATLLQRALAWNLVQELGRASYVFYLLHVGVFMSVLDLAGVTTLGGRLLAVTAASIALYRFVEHPLHLRLKARRARVQMPVYTPV</sequence>
<feature type="transmembrane region" description="Helical" evidence="1">
    <location>
        <begin position="95"/>
        <end position="113"/>
    </location>
</feature>
<dbReference type="InterPro" id="IPR050879">
    <property type="entry name" value="Acyltransferase_3"/>
</dbReference>
<feature type="transmembrane region" description="Helical" evidence="1">
    <location>
        <begin position="280"/>
        <end position="300"/>
    </location>
</feature>
<dbReference type="Pfam" id="PF01757">
    <property type="entry name" value="Acyl_transf_3"/>
    <property type="match status" value="1"/>
</dbReference>
<evidence type="ECO:0000259" key="2">
    <source>
        <dbReference type="Pfam" id="PF01757"/>
    </source>
</evidence>
<dbReference type="STRING" id="1411621.AUC43_03065"/>
<evidence type="ECO:0000256" key="1">
    <source>
        <dbReference type="SAM" id="Phobius"/>
    </source>
</evidence>
<organism evidence="3 4">
    <name type="scientific">Hymenobacter sedentarius</name>
    <dbReference type="NCBI Taxonomy" id="1411621"/>
    <lineage>
        <taxon>Bacteria</taxon>
        <taxon>Pseudomonadati</taxon>
        <taxon>Bacteroidota</taxon>
        <taxon>Cytophagia</taxon>
        <taxon>Cytophagales</taxon>
        <taxon>Hymenobacteraceae</taxon>
        <taxon>Hymenobacter</taxon>
    </lineage>
</organism>
<dbReference type="InterPro" id="IPR002656">
    <property type="entry name" value="Acyl_transf_3_dom"/>
</dbReference>